<evidence type="ECO:0000313" key="3">
    <source>
        <dbReference type="Proteomes" id="UP000549617"/>
    </source>
</evidence>
<evidence type="ECO:0000313" key="2">
    <source>
        <dbReference type="EMBL" id="MBB5687149.1"/>
    </source>
</evidence>
<evidence type="ECO:0008006" key="4">
    <source>
        <dbReference type="Google" id="ProtNLM"/>
    </source>
</evidence>
<dbReference type="AlphaFoldDB" id="A0A7W9AK40"/>
<accession>A0A7W9AK40</accession>
<reference evidence="2 3" key="1">
    <citation type="submission" date="2020-08" db="EMBL/GenBank/DDBJ databases">
        <title>Genomic Encyclopedia of Type Strains, Phase IV (KMG-IV): sequencing the most valuable type-strain genomes for metagenomic binning, comparative biology and taxonomic classification.</title>
        <authorList>
            <person name="Goeker M."/>
        </authorList>
    </citation>
    <scope>NUCLEOTIDE SEQUENCE [LARGE SCALE GENOMIC DNA]</scope>
    <source>
        <strain evidence="2 3">DSM 25079</strain>
    </source>
</reference>
<dbReference type="RefSeq" id="WP_184020330.1">
    <property type="nucleotide sequence ID" value="NZ_JACIJC010000005.1"/>
</dbReference>
<feature type="transmembrane region" description="Helical" evidence="1">
    <location>
        <begin position="384"/>
        <end position="401"/>
    </location>
</feature>
<feature type="transmembrane region" description="Helical" evidence="1">
    <location>
        <begin position="285"/>
        <end position="309"/>
    </location>
</feature>
<feature type="transmembrane region" description="Helical" evidence="1">
    <location>
        <begin position="173"/>
        <end position="194"/>
    </location>
</feature>
<feature type="transmembrane region" description="Helical" evidence="1">
    <location>
        <begin position="149"/>
        <end position="167"/>
    </location>
</feature>
<feature type="transmembrane region" description="Helical" evidence="1">
    <location>
        <begin position="329"/>
        <end position="347"/>
    </location>
</feature>
<feature type="transmembrane region" description="Helical" evidence="1">
    <location>
        <begin position="245"/>
        <end position="273"/>
    </location>
</feature>
<evidence type="ECO:0000256" key="1">
    <source>
        <dbReference type="SAM" id="Phobius"/>
    </source>
</evidence>
<keyword evidence="3" id="KW-1185">Reference proteome</keyword>
<gene>
    <name evidence="2" type="ORF">FHS49_003177</name>
</gene>
<feature type="transmembrane region" description="Helical" evidence="1">
    <location>
        <begin position="206"/>
        <end position="239"/>
    </location>
</feature>
<comment type="caution">
    <text evidence="2">The sequence shown here is derived from an EMBL/GenBank/DDBJ whole genome shotgun (WGS) entry which is preliminary data.</text>
</comment>
<feature type="transmembrane region" description="Helical" evidence="1">
    <location>
        <begin position="118"/>
        <end position="137"/>
    </location>
</feature>
<keyword evidence="1" id="KW-1133">Transmembrane helix</keyword>
<organism evidence="2 3">
    <name type="scientific">Sphingobium boeckii</name>
    <dbReference type="NCBI Taxonomy" id="1082345"/>
    <lineage>
        <taxon>Bacteria</taxon>
        <taxon>Pseudomonadati</taxon>
        <taxon>Pseudomonadota</taxon>
        <taxon>Alphaproteobacteria</taxon>
        <taxon>Sphingomonadales</taxon>
        <taxon>Sphingomonadaceae</taxon>
        <taxon>Sphingobium</taxon>
    </lineage>
</organism>
<feature type="transmembrane region" description="Helical" evidence="1">
    <location>
        <begin position="359"/>
        <end position="378"/>
    </location>
</feature>
<protein>
    <recommendedName>
        <fullName evidence="4">Glycosyltransferase RgtA/B/C/D-like domain-containing protein</fullName>
    </recommendedName>
</protein>
<sequence>MKDHSLLIWSGWSFRVAAAPKPHITMAGGTTVNDIQKRALGSRDEKISLILFFVFSIAVMIGVTQLRGVGLDEFWSLHFGDLKISFATALHDRWLRDTHPVFANALYYVSMRIGLENIHFLRLILNTPPLFILYFSSFSMWRANNKHPFFILFSVYITSLPYFMNSFSEFRSYFFQLCLIGIVIQFVFHVILRAENESPFKNLLITALGIVSIAFGISIHFLTGLIVSTVVGLFLAYLIYWRRKFWFLIIAIPAIFAWCVTLLFVSLQFPYIVNDFDYSWLKTTVIHSVFLFGIVAIKIFIANPVANFSSIYSFRNWNSTLHPNNENNFIVILALSLLISATLLLSIHYFKPVIDQRYLTIWSVILCGLITALSASHILKRKLYFFLFLTAAITSVMYNGYKSSKYLGWYEGQALIANIVHNCPDTRVFATSSWRGSGGRYSKVAKRESEILYSIYKRLSHEAGFSVTLLPLEGVVKLPRPEHCPIVLWADHHALTGDGPARLSYAEIAFDQSSGLEFVTTSSGTVVISRPVSAQNPKLDAKPPRTK</sequence>
<name>A0A7W9AK40_9SPHN</name>
<proteinExistence type="predicted"/>
<keyword evidence="1" id="KW-0472">Membrane</keyword>
<feature type="transmembrane region" description="Helical" evidence="1">
    <location>
        <begin position="47"/>
        <end position="66"/>
    </location>
</feature>
<dbReference type="EMBL" id="JACIJC010000005">
    <property type="protein sequence ID" value="MBB5687149.1"/>
    <property type="molecule type" value="Genomic_DNA"/>
</dbReference>
<dbReference type="Proteomes" id="UP000549617">
    <property type="component" value="Unassembled WGS sequence"/>
</dbReference>
<keyword evidence="1" id="KW-0812">Transmembrane</keyword>